<dbReference type="PANTHER" id="PTHR36438:SF1">
    <property type="entry name" value="IRON-SULFUR CLUSTER REPAIR PROTEIN YTFE"/>
    <property type="match status" value="1"/>
</dbReference>
<dbReference type="PANTHER" id="PTHR36438">
    <property type="entry name" value="IRON-SULFUR CLUSTER REPAIR PROTEIN YTFE"/>
    <property type="match status" value="1"/>
</dbReference>
<dbReference type="Gene3D" id="1.20.120.520">
    <property type="entry name" value="nmb1532 protein domain like"/>
    <property type="match status" value="1"/>
</dbReference>
<accession>A0A1G5K1L2</accession>
<evidence type="ECO:0000313" key="7">
    <source>
        <dbReference type="Proteomes" id="UP000199354"/>
    </source>
</evidence>
<dbReference type="GO" id="GO:0005737">
    <property type="term" value="C:cytoplasm"/>
    <property type="evidence" value="ECO:0007669"/>
    <property type="project" value="UniProtKB-SubCell"/>
</dbReference>
<keyword evidence="3" id="KW-0479">Metal-binding</keyword>
<reference evidence="6 7" key="1">
    <citation type="submission" date="2016-10" db="EMBL/GenBank/DDBJ databases">
        <authorList>
            <person name="de Groot N.N."/>
        </authorList>
    </citation>
    <scope>NUCLEOTIDE SEQUENCE [LARGE SCALE GENOMIC DNA]</scope>
    <source>
        <strain evidence="6 7">CGMCC 1.7031</strain>
    </source>
</reference>
<dbReference type="Proteomes" id="UP000199354">
    <property type="component" value="Unassembled WGS sequence"/>
</dbReference>
<evidence type="ECO:0000256" key="1">
    <source>
        <dbReference type="ARBA" id="ARBA00004496"/>
    </source>
</evidence>
<evidence type="ECO:0000256" key="3">
    <source>
        <dbReference type="ARBA" id="ARBA00022723"/>
    </source>
</evidence>
<dbReference type="STRING" id="490189.SAMN02927903_02999"/>
<dbReference type="Pfam" id="PF04405">
    <property type="entry name" value="ScdA_N"/>
    <property type="match status" value="1"/>
</dbReference>
<dbReference type="EMBL" id="FMVF01000018">
    <property type="protein sequence ID" value="SCY93759.1"/>
    <property type="molecule type" value="Genomic_DNA"/>
</dbReference>
<dbReference type="AlphaFoldDB" id="A0A1G5K1L2"/>
<protein>
    <submittedName>
        <fullName evidence="6">Regulator of cell morphogenesis and NO signaling</fullName>
    </submittedName>
</protein>
<gene>
    <name evidence="6" type="ORF">SAMN02927903_02999</name>
</gene>
<dbReference type="NCBIfam" id="TIGR03652">
    <property type="entry name" value="FeS_repair_RIC"/>
    <property type="match status" value="1"/>
</dbReference>
<evidence type="ECO:0000259" key="5">
    <source>
        <dbReference type="Pfam" id="PF01814"/>
    </source>
</evidence>
<evidence type="ECO:0000313" key="6">
    <source>
        <dbReference type="EMBL" id="SCY93759.1"/>
    </source>
</evidence>
<keyword evidence="7" id="KW-1185">Reference proteome</keyword>
<dbReference type="InterPro" id="IPR012312">
    <property type="entry name" value="Hemerythrin-like"/>
</dbReference>
<feature type="domain" description="Hemerythrin-like" evidence="5">
    <location>
        <begin position="84"/>
        <end position="231"/>
    </location>
</feature>
<comment type="subcellular location">
    <subcellularLocation>
        <location evidence="1">Cytoplasm</location>
    </subcellularLocation>
</comment>
<dbReference type="RefSeq" id="WP_091146071.1">
    <property type="nucleotide sequence ID" value="NZ_FMVF01000018.1"/>
</dbReference>
<dbReference type="Pfam" id="PF01814">
    <property type="entry name" value="Hemerythrin"/>
    <property type="match status" value="1"/>
</dbReference>
<keyword evidence="4" id="KW-0408">Iron</keyword>
<sequence length="250" mass="28832">METLVEKTIGQYVADDFRTAAIFSKYGIDFCCKGNRTLAEACESKQINSATLEQEINTVLDYKNKEGIDFKSWPLDLLVDYIEKTHHRYVQEKTTVLYRFLDKLCKVHGGRHPELLEINNLFIAGAGELSKHMMKEELVLFPFIKRMAETKSKSESITMPHFGSVDNPIAMMKDEHTTEGERFAKIAELTNNYTPPTDACETYKVTFAMLQEFEQDLHKHIHLENNILFPEAQLLEKKFTILDRLSSTLL</sequence>
<dbReference type="GO" id="GO:0046872">
    <property type="term" value="F:metal ion binding"/>
    <property type="evidence" value="ECO:0007669"/>
    <property type="project" value="UniProtKB-KW"/>
</dbReference>
<dbReference type="InterPro" id="IPR019903">
    <property type="entry name" value="RIC_family"/>
</dbReference>
<keyword evidence="2" id="KW-0963">Cytoplasm</keyword>
<evidence type="ECO:0000256" key="2">
    <source>
        <dbReference type="ARBA" id="ARBA00022490"/>
    </source>
</evidence>
<evidence type="ECO:0000256" key="4">
    <source>
        <dbReference type="ARBA" id="ARBA00023004"/>
    </source>
</evidence>
<proteinExistence type="predicted"/>
<dbReference type="OrthoDB" id="9797132at2"/>
<name>A0A1G5K1L2_9FLAO</name>
<organism evidence="6 7">
    <name type="scientific">Flavobacterium caeni</name>
    <dbReference type="NCBI Taxonomy" id="490189"/>
    <lineage>
        <taxon>Bacteria</taxon>
        <taxon>Pseudomonadati</taxon>
        <taxon>Bacteroidota</taxon>
        <taxon>Flavobacteriia</taxon>
        <taxon>Flavobacteriales</taxon>
        <taxon>Flavobacteriaceae</taxon>
        <taxon>Flavobacterium</taxon>
    </lineage>
</organism>